<keyword evidence="1" id="KW-0812">Transmembrane</keyword>
<protein>
    <submittedName>
        <fullName evidence="2">Uncharacterized protein</fullName>
    </submittedName>
</protein>
<sequence length="74" mass="8723">MYFCIPAQPIIPIRTQLYNIIAIFPFNDSRTTYSEFQILRKCFNTFVLLLASILIIYFQESKTEMRLPSGYAFT</sequence>
<dbReference type="EMBL" id="LNQE01000899">
    <property type="protein sequence ID" value="KUG23556.1"/>
    <property type="molecule type" value="Genomic_DNA"/>
</dbReference>
<feature type="transmembrane region" description="Helical" evidence="1">
    <location>
        <begin position="38"/>
        <end position="58"/>
    </location>
</feature>
<evidence type="ECO:0000313" key="2">
    <source>
        <dbReference type="EMBL" id="KUG23556.1"/>
    </source>
</evidence>
<name>A0A0W8FRY4_9ZZZZ</name>
<gene>
    <name evidence="2" type="ORF">ASZ90_006662</name>
</gene>
<comment type="caution">
    <text evidence="2">The sequence shown here is derived from an EMBL/GenBank/DDBJ whole genome shotgun (WGS) entry which is preliminary data.</text>
</comment>
<dbReference type="AlphaFoldDB" id="A0A0W8FRY4"/>
<reference evidence="2" key="1">
    <citation type="journal article" date="2015" name="Proc. Natl. Acad. Sci. U.S.A.">
        <title>Networks of energetic and metabolic interactions define dynamics in microbial communities.</title>
        <authorList>
            <person name="Embree M."/>
            <person name="Liu J.K."/>
            <person name="Al-Bassam M.M."/>
            <person name="Zengler K."/>
        </authorList>
    </citation>
    <scope>NUCLEOTIDE SEQUENCE</scope>
</reference>
<keyword evidence="1" id="KW-0472">Membrane</keyword>
<accession>A0A0W8FRY4</accession>
<proteinExistence type="predicted"/>
<evidence type="ECO:0000256" key="1">
    <source>
        <dbReference type="SAM" id="Phobius"/>
    </source>
</evidence>
<keyword evidence="1" id="KW-1133">Transmembrane helix</keyword>
<organism evidence="2">
    <name type="scientific">hydrocarbon metagenome</name>
    <dbReference type="NCBI Taxonomy" id="938273"/>
    <lineage>
        <taxon>unclassified sequences</taxon>
        <taxon>metagenomes</taxon>
        <taxon>ecological metagenomes</taxon>
    </lineage>
</organism>